<sequence length="215" mass="24718">MAPLVLWLFCIFFLFHAQKIRINALRHVLRFEHTNKLFMNVECLGHLYEVAAEVRQLNLGLLTPNYSLMARLQQLIEQTLPDDAHQRATDKLFVSVTNLTRKHNVLASSFTSRSELIRVTLKSYLFISFTSILSVNLHFVDGGLTCNLPKFHDTRTITVSPFRGDMSVRNLMNGARALFPPETSVLEQYYALGYSDTMRFLINNNLFAKLDKTCE</sequence>
<evidence type="ECO:0000313" key="4">
    <source>
        <dbReference type="WBParaSite" id="SBAD_0001315001-mRNA-1"/>
    </source>
</evidence>
<dbReference type="PANTHER" id="PTHR12406">
    <property type="entry name" value="CALCIUM-INDEPENDENT PHOSPHOLIPASE A2 IPLA2 -RELATED"/>
    <property type="match status" value="1"/>
</dbReference>
<dbReference type="GO" id="GO:0004806">
    <property type="term" value="F:triacylglycerol lipase activity"/>
    <property type="evidence" value="ECO:0007669"/>
    <property type="project" value="TreeGrafter"/>
</dbReference>
<dbReference type="SUPFAM" id="SSF52151">
    <property type="entry name" value="FabD/lysophospholipase-like"/>
    <property type="match status" value="1"/>
</dbReference>
<evidence type="ECO:0000313" key="3">
    <source>
        <dbReference type="Proteomes" id="UP000270296"/>
    </source>
</evidence>
<proteinExistence type="predicted"/>
<protein>
    <submittedName>
        <fullName evidence="4">PNPLA domain-containing protein</fullName>
    </submittedName>
</protein>
<dbReference type="InterPro" id="IPR016035">
    <property type="entry name" value="Acyl_Trfase/lysoPLipase"/>
</dbReference>
<keyword evidence="1" id="KW-0732">Signal</keyword>
<dbReference type="GO" id="GO:0016020">
    <property type="term" value="C:membrane"/>
    <property type="evidence" value="ECO:0007669"/>
    <property type="project" value="TreeGrafter"/>
</dbReference>
<accession>A0A183JA42</accession>
<reference evidence="4" key="1">
    <citation type="submission" date="2016-06" db="UniProtKB">
        <authorList>
            <consortium name="WormBaseParasite"/>
        </authorList>
    </citation>
    <scope>IDENTIFICATION</scope>
</reference>
<reference evidence="2 3" key="2">
    <citation type="submission" date="2018-11" db="EMBL/GenBank/DDBJ databases">
        <authorList>
            <consortium name="Pathogen Informatics"/>
        </authorList>
    </citation>
    <scope>NUCLEOTIDE SEQUENCE [LARGE SCALE GENOMIC DNA]</scope>
</reference>
<dbReference type="OrthoDB" id="197155at2759"/>
<evidence type="ECO:0000256" key="1">
    <source>
        <dbReference type="SAM" id="SignalP"/>
    </source>
</evidence>
<dbReference type="WBParaSite" id="SBAD_0001315001-mRNA-1">
    <property type="protein sequence ID" value="SBAD_0001315001-mRNA-1"/>
    <property type="gene ID" value="SBAD_0001315001"/>
</dbReference>
<feature type="chain" id="PRO_5043140487" evidence="1">
    <location>
        <begin position="18"/>
        <end position="215"/>
    </location>
</feature>
<keyword evidence="3" id="KW-1185">Reference proteome</keyword>
<organism evidence="4">
    <name type="scientific">Soboliphyme baturini</name>
    <dbReference type="NCBI Taxonomy" id="241478"/>
    <lineage>
        <taxon>Eukaryota</taxon>
        <taxon>Metazoa</taxon>
        <taxon>Ecdysozoa</taxon>
        <taxon>Nematoda</taxon>
        <taxon>Enoplea</taxon>
        <taxon>Dorylaimia</taxon>
        <taxon>Dioctophymatida</taxon>
        <taxon>Dioctophymatoidea</taxon>
        <taxon>Soboliphymatidae</taxon>
        <taxon>Soboliphyme</taxon>
    </lineage>
</organism>
<gene>
    <name evidence="2" type="ORF">SBAD_LOCUS12739</name>
</gene>
<dbReference type="AlphaFoldDB" id="A0A183JA42"/>
<dbReference type="PANTHER" id="PTHR12406:SF7">
    <property type="entry name" value="PATATIN-LIKE PHOSPHOLIPASE DOMAIN-CONTAINING PROTEIN 4"/>
    <property type="match status" value="1"/>
</dbReference>
<feature type="signal peptide" evidence="1">
    <location>
        <begin position="1"/>
        <end position="17"/>
    </location>
</feature>
<name>A0A183JA42_9BILA</name>
<dbReference type="EMBL" id="UZAM01018659">
    <property type="protein sequence ID" value="VDP51465.1"/>
    <property type="molecule type" value="Genomic_DNA"/>
</dbReference>
<evidence type="ECO:0000313" key="2">
    <source>
        <dbReference type="EMBL" id="VDP51465.1"/>
    </source>
</evidence>
<dbReference type="InterPro" id="IPR033562">
    <property type="entry name" value="PLPL"/>
</dbReference>
<dbReference type="Gene3D" id="3.40.1090.10">
    <property type="entry name" value="Cytosolic phospholipase A2 catalytic domain"/>
    <property type="match status" value="1"/>
</dbReference>
<dbReference type="Proteomes" id="UP000270296">
    <property type="component" value="Unassembled WGS sequence"/>
</dbReference>
<dbReference type="GO" id="GO:0019433">
    <property type="term" value="P:triglyceride catabolic process"/>
    <property type="evidence" value="ECO:0007669"/>
    <property type="project" value="TreeGrafter"/>
</dbReference>
<dbReference type="GO" id="GO:0005737">
    <property type="term" value="C:cytoplasm"/>
    <property type="evidence" value="ECO:0007669"/>
    <property type="project" value="TreeGrafter"/>
</dbReference>
<dbReference type="GO" id="GO:0055088">
    <property type="term" value="P:lipid homeostasis"/>
    <property type="evidence" value="ECO:0007669"/>
    <property type="project" value="TreeGrafter"/>
</dbReference>
<dbReference type="GO" id="GO:0005811">
    <property type="term" value="C:lipid droplet"/>
    <property type="evidence" value="ECO:0007669"/>
    <property type="project" value="TreeGrafter"/>
</dbReference>